<dbReference type="PROSITE" id="PS51257">
    <property type="entry name" value="PROKAR_LIPOPROTEIN"/>
    <property type="match status" value="1"/>
</dbReference>
<dbReference type="RefSeq" id="WP_106522460.1">
    <property type="nucleotide sequence ID" value="NZ_PYGD01000002.1"/>
</dbReference>
<gene>
    <name evidence="3" type="ORF">B0I18_102429</name>
</gene>
<feature type="signal peptide" evidence="1">
    <location>
        <begin position="1"/>
        <end position="22"/>
    </location>
</feature>
<dbReference type="GO" id="GO:0004553">
    <property type="term" value="F:hydrolase activity, hydrolyzing O-glycosyl compounds"/>
    <property type="evidence" value="ECO:0007669"/>
    <property type="project" value="UniProtKB-ARBA"/>
</dbReference>
<comment type="caution">
    <text evidence="3">The sequence shown here is derived from an EMBL/GenBank/DDBJ whole genome shotgun (WGS) entry which is preliminary data.</text>
</comment>
<feature type="chain" id="PRO_5015113751" evidence="1">
    <location>
        <begin position="23"/>
        <end position="923"/>
    </location>
</feature>
<dbReference type="Gene3D" id="2.60.120.200">
    <property type="match status" value="1"/>
</dbReference>
<dbReference type="AlphaFoldDB" id="A0A2P8D8D2"/>
<keyword evidence="1" id="KW-0732">Signal</keyword>
<sequence>MNKHLFRFALWLIVSISCTAIAGAQTQVIIGTGTGSGTSTPISRFYEYSLSESIYLGSEFGGNTGNITAIAYDKASGSSTAVTPSVSIYMKLTTNSTVGTSIYPVSLNGYTLVWSGSFPNGAPGWQQVTLDAPFPFPAATQNLSVLVLNNCGAIIPSGRPQYRYTTTNVRQEADYTGTSAWDATKTLIPHWERPNVRFTLGALSSCLSSTAIAVGTVTATTAQFSWTAPAPAPAGYEWELRTAGLPGSGATGLVNSGTTPGTTLNASGLPAATTAYFYIRSQCGTGQYSLWSGGAAVVTPCAPVTVFPWTAGFETLLLPDCWFNTSNANRNWEFVTADAGHGAAAPHSGTGMARVDVYNAITANNPMRLVLPPMTIGSGMELKYWAWIGNEGAAAPLSVEVSANGGSSYNTLYTHNNTAGVNQWQSYTQSLAAYAGQTILVRFTAVSNYGTGSCNLGLDDIAVQAATTAPVTIDSVKVKTVANAPAVISSNGGSLQLNAFVYPATANQSVTWSIVPVSGSATINASGLVTASASGTVWAKAVSTIDVLKKDSLLVTISGQTVTIDSVKVKTVANAPAVISSNGGTLQLNAFVYPATANQSVTWSIVPVSGSATINASGLVTASANGTVWAKAISTIDVLKKDSLLVTISGQTVTIDSVKVKTVANAPAVISSNGGSLQLNAFVYPATANQSVTWSIVPVSGSATINASGLVTASANGTVWAKAVSAVNGSKKDSLLVTISGQTIMIDSVKVKTVANAPAVISSNGGSLQLNAFVYPATANQSVTWSIVPVSGSATINASGLVRATANGIVWAKAIAQGNMAKRDSIKIAISGQGLGMELVAAQLGLRIFPNPVQERLMLHLEKQHPDLVLRITDSRGSVYAGFAVKSGVNTLLPVTMTGAAPGVYFLTITGKDILYQSKISRQ</sequence>
<evidence type="ECO:0000256" key="1">
    <source>
        <dbReference type="SAM" id="SignalP"/>
    </source>
</evidence>
<dbReference type="SMART" id="SM00635">
    <property type="entry name" value="BID_2"/>
    <property type="match status" value="4"/>
</dbReference>
<dbReference type="InterPro" id="IPR013783">
    <property type="entry name" value="Ig-like_fold"/>
</dbReference>
<dbReference type="InterPro" id="IPR003961">
    <property type="entry name" value="FN3_dom"/>
</dbReference>
<evidence type="ECO:0000259" key="2">
    <source>
        <dbReference type="PROSITE" id="PS50853"/>
    </source>
</evidence>
<dbReference type="SUPFAM" id="SSF49899">
    <property type="entry name" value="Concanavalin A-like lectins/glucanases"/>
    <property type="match status" value="1"/>
</dbReference>
<name>A0A2P8D8D2_9BACT</name>
<dbReference type="NCBIfam" id="NF038128">
    <property type="entry name" value="choice_anch_J"/>
    <property type="match status" value="1"/>
</dbReference>
<dbReference type="Pfam" id="PF02368">
    <property type="entry name" value="Big_2"/>
    <property type="match status" value="1"/>
</dbReference>
<dbReference type="GO" id="GO:0005975">
    <property type="term" value="P:carbohydrate metabolic process"/>
    <property type="evidence" value="ECO:0007669"/>
    <property type="project" value="UniProtKB-ARBA"/>
</dbReference>
<accession>A0A2P8D8D2</accession>
<dbReference type="OrthoDB" id="9805760at2"/>
<dbReference type="InterPro" id="IPR003343">
    <property type="entry name" value="Big_2"/>
</dbReference>
<feature type="domain" description="Fibronectin type-III" evidence="2">
    <location>
        <begin position="208"/>
        <end position="304"/>
    </location>
</feature>
<organism evidence="3 4">
    <name type="scientific">Taibaiella chishuiensis</name>
    <dbReference type="NCBI Taxonomy" id="1434707"/>
    <lineage>
        <taxon>Bacteria</taxon>
        <taxon>Pseudomonadati</taxon>
        <taxon>Bacteroidota</taxon>
        <taxon>Chitinophagia</taxon>
        <taxon>Chitinophagales</taxon>
        <taxon>Chitinophagaceae</taxon>
        <taxon>Taibaiella</taxon>
    </lineage>
</organism>
<dbReference type="Proteomes" id="UP000240572">
    <property type="component" value="Unassembled WGS sequence"/>
</dbReference>
<evidence type="ECO:0000313" key="4">
    <source>
        <dbReference type="Proteomes" id="UP000240572"/>
    </source>
</evidence>
<dbReference type="PROSITE" id="PS50853">
    <property type="entry name" value="FN3"/>
    <property type="match status" value="1"/>
</dbReference>
<dbReference type="Gene3D" id="2.60.40.10">
    <property type="entry name" value="Immunoglobulins"/>
    <property type="match status" value="1"/>
</dbReference>
<proteinExistence type="predicted"/>
<reference evidence="3 4" key="1">
    <citation type="submission" date="2018-03" db="EMBL/GenBank/DDBJ databases">
        <title>Genomic Encyclopedia of Type Strains, Phase III (KMG-III): the genomes of soil and plant-associated and newly described type strains.</title>
        <authorList>
            <person name="Whitman W."/>
        </authorList>
    </citation>
    <scope>NUCLEOTIDE SEQUENCE [LARGE SCALE GENOMIC DNA]</scope>
    <source>
        <strain evidence="3 4">CGMCC 1.12700</strain>
    </source>
</reference>
<evidence type="ECO:0000313" key="3">
    <source>
        <dbReference type="EMBL" id="PSK93459.1"/>
    </source>
</evidence>
<protein>
    <submittedName>
        <fullName evidence="3">Putative secreted protein (Por secretion system target)</fullName>
    </submittedName>
</protein>
<dbReference type="InterPro" id="IPR013320">
    <property type="entry name" value="ConA-like_dom_sf"/>
</dbReference>
<dbReference type="EMBL" id="PYGD01000002">
    <property type="protein sequence ID" value="PSK93459.1"/>
    <property type="molecule type" value="Genomic_DNA"/>
</dbReference>
<keyword evidence="4" id="KW-1185">Reference proteome</keyword>